<dbReference type="Pfam" id="PF14543">
    <property type="entry name" value="TAXi_N"/>
    <property type="match status" value="1"/>
</dbReference>
<gene>
    <name evidence="3" type="ORF">F3Y22_tig00116997pilonHSYRG00600</name>
</gene>
<dbReference type="PANTHER" id="PTHR13683:SF827">
    <property type="entry name" value="PEPTIDASE A1 DOMAIN-CONTAINING PROTEIN"/>
    <property type="match status" value="1"/>
</dbReference>
<dbReference type="AlphaFoldDB" id="A0A6A2WF96"/>
<dbReference type="GO" id="GO:0004190">
    <property type="term" value="F:aspartic-type endopeptidase activity"/>
    <property type="evidence" value="ECO:0007669"/>
    <property type="project" value="InterPro"/>
</dbReference>
<dbReference type="Proteomes" id="UP000436088">
    <property type="component" value="Unassembled WGS sequence"/>
</dbReference>
<comment type="caution">
    <text evidence="3">The sequence shown here is derived from an EMBL/GenBank/DDBJ whole genome shotgun (WGS) entry which is preliminary data.</text>
</comment>
<dbReference type="InterPro" id="IPR032861">
    <property type="entry name" value="TAXi_N"/>
</dbReference>
<keyword evidence="4" id="KW-1185">Reference proteome</keyword>
<sequence>MAPAETRQVPVARIPLTSGVELRTLNYIVTVEIGGRKMTDSSPSYRTVSCNPSVCQSLAFATGNTGICGGNPPTCNYIVSYGDGPYTRGDLAHDHINLGKTPVDNSVFGCGRNNKGLFG</sequence>
<organism evidence="3 4">
    <name type="scientific">Hibiscus syriacus</name>
    <name type="common">Rose of Sharon</name>
    <dbReference type="NCBI Taxonomy" id="106335"/>
    <lineage>
        <taxon>Eukaryota</taxon>
        <taxon>Viridiplantae</taxon>
        <taxon>Streptophyta</taxon>
        <taxon>Embryophyta</taxon>
        <taxon>Tracheophyta</taxon>
        <taxon>Spermatophyta</taxon>
        <taxon>Magnoliopsida</taxon>
        <taxon>eudicotyledons</taxon>
        <taxon>Gunneridae</taxon>
        <taxon>Pentapetalae</taxon>
        <taxon>rosids</taxon>
        <taxon>malvids</taxon>
        <taxon>Malvales</taxon>
        <taxon>Malvaceae</taxon>
        <taxon>Malvoideae</taxon>
        <taxon>Hibiscus</taxon>
    </lineage>
</organism>
<evidence type="ECO:0000313" key="3">
    <source>
        <dbReference type="EMBL" id="KAE8656918.1"/>
    </source>
</evidence>
<proteinExistence type="inferred from homology"/>
<dbReference type="InterPro" id="IPR001461">
    <property type="entry name" value="Aspartic_peptidase_A1"/>
</dbReference>
<dbReference type="InterPro" id="IPR021109">
    <property type="entry name" value="Peptidase_aspartic_dom_sf"/>
</dbReference>
<dbReference type="Gene3D" id="2.40.70.10">
    <property type="entry name" value="Acid Proteases"/>
    <property type="match status" value="1"/>
</dbReference>
<evidence type="ECO:0000256" key="1">
    <source>
        <dbReference type="ARBA" id="ARBA00007447"/>
    </source>
</evidence>
<accession>A0A6A2WF96</accession>
<dbReference type="PANTHER" id="PTHR13683">
    <property type="entry name" value="ASPARTYL PROTEASES"/>
    <property type="match status" value="1"/>
</dbReference>
<evidence type="ECO:0000259" key="2">
    <source>
        <dbReference type="Pfam" id="PF14543"/>
    </source>
</evidence>
<feature type="domain" description="Xylanase inhibitor N-terminal" evidence="2">
    <location>
        <begin position="40"/>
        <end position="117"/>
    </location>
</feature>
<name>A0A6A2WF96_HIBSY</name>
<protein>
    <submittedName>
        <fullName evidence="3">Major facilitator superfamily protein</fullName>
    </submittedName>
</protein>
<evidence type="ECO:0000313" key="4">
    <source>
        <dbReference type="Proteomes" id="UP000436088"/>
    </source>
</evidence>
<comment type="similarity">
    <text evidence="1">Belongs to the peptidase A1 family.</text>
</comment>
<reference evidence="3" key="1">
    <citation type="submission" date="2019-09" db="EMBL/GenBank/DDBJ databases">
        <title>Draft genome information of white flower Hibiscus syriacus.</title>
        <authorList>
            <person name="Kim Y.-M."/>
        </authorList>
    </citation>
    <scope>NUCLEOTIDE SEQUENCE [LARGE SCALE GENOMIC DNA]</scope>
    <source>
        <strain evidence="3">YM2019G1</strain>
    </source>
</reference>
<dbReference type="SUPFAM" id="SSF50630">
    <property type="entry name" value="Acid proteases"/>
    <property type="match status" value="1"/>
</dbReference>
<dbReference type="GO" id="GO:0006508">
    <property type="term" value="P:proteolysis"/>
    <property type="evidence" value="ECO:0007669"/>
    <property type="project" value="InterPro"/>
</dbReference>
<dbReference type="EMBL" id="VEPZ02001762">
    <property type="protein sequence ID" value="KAE8656918.1"/>
    <property type="molecule type" value="Genomic_DNA"/>
</dbReference>